<protein>
    <submittedName>
        <fullName evidence="1">Uncharacterized protein</fullName>
    </submittedName>
</protein>
<accession>A0A8J5NFH6</accession>
<sequence length="310" mass="35902">MLGEAIRHTRERNVTAREWIDAIANQMAEAGIDWVPGYYRRRLTSRRVIQLDKVQRYERPVVVLTGPPNSLKRAAKEAELRMTMAAGGEHAMKRSRKRKIDVGCEVPFKKVPQMIQEGFGKLEKNYTKTDPMAVRHLNQAYSCLMDCLGDPLCDMMLLLALTFGACTVTPHIDERGDEFYPAKKRKEPDMLAATMVIRMLWFMRKEAFLWEDTDEKVLSVAKMTQKIENRGFNNRGLLKLGWVDYKTNTGNRRRTPRTTELQLRSMEELYEVRKCLISAMKDAERFISLVFGSDDGVWVARCSSIIRDRR</sequence>
<dbReference type="Proteomes" id="UP000694050">
    <property type="component" value="Unassembled WGS sequence"/>
</dbReference>
<proteinExistence type="predicted"/>
<dbReference type="AlphaFoldDB" id="A0A8J5NFH6"/>
<name>A0A8J5NFH6_FUSOX</name>
<organism evidence="1 2">
    <name type="scientific">Fusarium oxysporum f. sp. rapae</name>
    <dbReference type="NCBI Taxonomy" id="485398"/>
    <lineage>
        <taxon>Eukaryota</taxon>
        <taxon>Fungi</taxon>
        <taxon>Dikarya</taxon>
        <taxon>Ascomycota</taxon>
        <taxon>Pezizomycotina</taxon>
        <taxon>Sordariomycetes</taxon>
        <taxon>Hypocreomycetidae</taxon>
        <taxon>Hypocreales</taxon>
        <taxon>Nectriaceae</taxon>
        <taxon>Fusarium</taxon>
        <taxon>Fusarium oxysporum species complex</taxon>
    </lineage>
</organism>
<comment type="caution">
    <text evidence="1">The sequence shown here is derived from an EMBL/GenBank/DDBJ whole genome shotgun (WGS) entry which is preliminary data.</text>
</comment>
<evidence type="ECO:0000313" key="1">
    <source>
        <dbReference type="EMBL" id="KAG7402836.1"/>
    </source>
</evidence>
<dbReference type="EMBL" id="JAELUQ010000016">
    <property type="protein sequence ID" value="KAG7402836.1"/>
    <property type="molecule type" value="Genomic_DNA"/>
</dbReference>
<gene>
    <name evidence="1" type="ORF">Forpe1208_v016710</name>
</gene>
<evidence type="ECO:0000313" key="2">
    <source>
        <dbReference type="Proteomes" id="UP000694050"/>
    </source>
</evidence>
<reference evidence="1" key="1">
    <citation type="submission" date="2021-04" db="EMBL/GenBank/DDBJ databases">
        <title>First draft genome resource for Brassicaceae pathogens Fusarium oxysporum f. sp. raphani and Fusarium oxysporum f. sp. rapae.</title>
        <authorList>
            <person name="Asai S."/>
        </authorList>
    </citation>
    <scope>NUCLEOTIDE SEQUENCE</scope>
    <source>
        <strain evidence="1">Tf1208</strain>
    </source>
</reference>